<accession>A0ACC1LEE6</accession>
<sequence length="479" mass="51569">MPPKRKAARNVESSLSESTSGSDSSDVDAETTPPTRLRWSGGRGGASTPHSPALSTRRSTRLTAQAEQSPPSTNPRGRLTRGIRPGAQSKEVVTSPEPVRRGRGRGRGRVAPVAHGGSPVAPRKRGRPPGKRVKLEVDDSDSASPSDSDSAMDSEDAAESLDKDDDEVGESEPESMAGSEEASALDSTNALKSVEDDSEGEDDDDNEDGEAESIDMPVVRRPVGRPPGRSGRGRGRGRGRPRAADTRPLERAASSELEDNDLVMRGSSQSDLGEDDVESGATTLANLTKRQRNRLTRDHDGELMELPTEAKRSKFSVEEAALRKSESARRRKFQSQQRADQLKHETINRLLNKQTSKGRNKVSEDYDTRSTSAEGNDVAPDMIRYIQRCRPADAGGAATTANGESDTSLVHIDSTLSLPLGVDIRSVFPSATDTATAPTISYPPPEPTCSVDGCQQKKKYSVESHAACSLEHWRLLKGQ</sequence>
<proteinExistence type="predicted"/>
<evidence type="ECO:0000313" key="1">
    <source>
        <dbReference type="EMBL" id="KAJ2806469.1"/>
    </source>
</evidence>
<gene>
    <name evidence="1" type="primary">INO80B</name>
    <name evidence="1" type="ORF">H4S07_003797</name>
</gene>
<name>A0ACC1LEE6_9FUNG</name>
<keyword evidence="2" id="KW-1185">Reference proteome</keyword>
<dbReference type="Proteomes" id="UP001140096">
    <property type="component" value="Unassembled WGS sequence"/>
</dbReference>
<protein>
    <submittedName>
        <fullName evidence="1">INO80 complex subunit B</fullName>
    </submittedName>
</protein>
<reference evidence="1" key="1">
    <citation type="submission" date="2022-07" db="EMBL/GenBank/DDBJ databases">
        <title>Phylogenomic reconstructions and comparative analyses of Kickxellomycotina fungi.</title>
        <authorList>
            <person name="Reynolds N.K."/>
            <person name="Stajich J.E."/>
            <person name="Barry K."/>
            <person name="Grigoriev I.V."/>
            <person name="Crous P."/>
            <person name="Smith M.E."/>
        </authorList>
    </citation>
    <scope>NUCLEOTIDE SEQUENCE</scope>
    <source>
        <strain evidence="1">CBS 102833</strain>
    </source>
</reference>
<evidence type="ECO:0000313" key="2">
    <source>
        <dbReference type="Proteomes" id="UP001140096"/>
    </source>
</evidence>
<organism evidence="1 2">
    <name type="scientific">Coemansia furcata</name>
    <dbReference type="NCBI Taxonomy" id="417177"/>
    <lineage>
        <taxon>Eukaryota</taxon>
        <taxon>Fungi</taxon>
        <taxon>Fungi incertae sedis</taxon>
        <taxon>Zoopagomycota</taxon>
        <taxon>Kickxellomycotina</taxon>
        <taxon>Kickxellomycetes</taxon>
        <taxon>Kickxellales</taxon>
        <taxon>Kickxellaceae</taxon>
        <taxon>Coemansia</taxon>
    </lineage>
</organism>
<dbReference type="EMBL" id="JANBUP010001329">
    <property type="protein sequence ID" value="KAJ2806469.1"/>
    <property type="molecule type" value="Genomic_DNA"/>
</dbReference>
<comment type="caution">
    <text evidence="1">The sequence shown here is derived from an EMBL/GenBank/DDBJ whole genome shotgun (WGS) entry which is preliminary data.</text>
</comment>